<keyword evidence="2" id="KW-1185">Reference proteome</keyword>
<name>A0ABT8K4F1_9MICC</name>
<organism evidence="1 2">
    <name type="scientific">Arthrobacter burdickii</name>
    <dbReference type="NCBI Taxonomy" id="3035920"/>
    <lineage>
        <taxon>Bacteria</taxon>
        <taxon>Bacillati</taxon>
        <taxon>Actinomycetota</taxon>
        <taxon>Actinomycetes</taxon>
        <taxon>Micrococcales</taxon>
        <taxon>Micrococcaceae</taxon>
        <taxon>Arthrobacter</taxon>
    </lineage>
</organism>
<sequence length="87" mass="9932">MSQAAVLEEKTWRQQGLELIERVASEGRPFDAYTLSQRGLPAPPHHNQWGALFTSAKAKGLIELHDYHRSERPNRARGLCALWKKKP</sequence>
<gene>
    <name evidence="1" type="ORF">P5G52_13695</name>
</gene>
<accession>A0ABT8K4F1</accession>
<dbReference type="RefSeq" id="WP_301228235.1">
    <property type="nucleotide sequence ID" value="NZ_JAROCG010000001.1"/>
</dbReference>
<reference evidence="1" key="1">
    <citation type="submission" date="2023-06" db="EMBL/GenBank/DDBJ databases">
        <title>MT1 and MT2 Draft Genomes of Novel Species.</title>
        <authorList>
            <person name="Venkateswaran K."/>
        </authorList>
    </citation>
    <scope>NUCLEOTIDE SEQUENCE</scope>
    <source>
        <strain evidence="1">IIF3SC-B10</strain>
    </source>
</reference>
<evidence type="ECO:0000313" key="2">
    <source>
        <dbReference type="Proteomes" id="UP001174209"/>
    </source>
</evidence>
<dbReference type="Proteomes" id="UP001174209">
    <property type="component" value="Unassembled WGS sequence"/>
</dbReference>
<dbReference type="EMBL" id="JAROCG010000001">
    <property type="protein sequence ID" value="MDN4611917.1"/>
    <property type="molecule type" value="Genomic_DNA"/>
</dbReference>
<comment type="caution">
    <text evidence="1">The sequence shown here is derived from an EMBL/GenBank/DDBJ whole genome shotgun (WGS) entry which is preliminary data.</text>
</comment>
<protein>
    <submittedName>
        <fullName evidence="1">Uncharacterized protein</fullName>
    </submittedName>
</protein>
<evidence type="ECO:0000313" key="1">
    <source>
        <dbReference type="EMBL" id="MDN4611917.1"/>
    </source>
</evidence>
<proteinExistence type="predicted"/>